<evidence type="ECO:0000256" key="1">
    <source>
        <dbReference type="ARBA" id="ARBA00004141"/>
    </source>
</evidence>
<dbReference type="Pfam" id="PF00375">
    <property type="entry name" value="SDF"/>
    <property type="match status" value="1"/>
</dbReference>
<sequence>MSELDYSEEVMPKCQSSLALSGAVPLPPKKKNFFLKNWFMITTILGVIIGFGAGFGIQKVGLDNVGKTWLAMPGTIYIRILQLTILPMISANVINGRGGDFGSSPPAGDTTGDKGGQISYIFRDLFLNIFPDNIVGVTLFQASTDFQNPGSNDKNETIYNSVTLNGTNMIGVLFVSFVFGLATNASKEKGNPFKNFFNSLGDVVMLLMQKFLLFTPVGVCFMVMSSIAEVEDLTPTFASLGLFVLLNFVGQITHFLLLLLSVAVLRVNPFRILRLCLPPYFLAFATTSSFVALPKCFAACDTYGIPKGISRFVLPLAGTMKSDAAAIFITGSCFFIAQLQNVALDAGKVFIIVILTTTYVTALPKIPSASVVACITILNSIGVDSTSASLLFTVEWLNDRLRAGNVALSHMYCTAFTYHVCAKDIETMERRQEDIEEDRTENDQRNTTGTKKGQQEFEYP</sequence>
<evidence type="ECO:0000256" key="5">
    <source>
        <dbReference type="ARBA" id="ARBA00023136"/>
    </source>
</evidence>
<evidence type="ECO:0000313" key="8">
    <source>
        <dbReference type="EMBL" id="VDL96193.1"/>
    </source>
</evidence>
<dbReference type="Proteomes" id="UP000275846">
    <property type="component" value="Unassembled WGS sequence"/>
</dbReference>
<evidence type="ECO:0000313" key="9">
    <source>
        <dbReference type="Proteomes" id="UP000275846"/>
    </source>
</evidence>
<dbReference type="SUPFAM" id="SSF118215">
    <property type="entry name" value="Proton glutamate symport protein"/>
    <property type="match status" value="1"/>
</dbReference>
<proteinExistence type="inferred from homology"/>
<dbReference type="PANTHER" id="PTHR11958">
    <property type="entry name" value="SODIUM/DICARBOXYLATE SYMPORTER-RELATED"/>
    <property type="match status" value="1"/>
</dbReference>
<dbReference type="PANTHER" id="PTHR11958:SF63">
    <property type="entry name" value="AMINO ACID TRANSPORTER"/>
    <property type="match status" value="1"/>
</dbReference>
<keyword evidence="5 6" id="KW-0472">Membrane</keyword>
<dbReference type="InterPro" id="IPR050746">
    <property type="entry name" value="DAACS"/>
</dbReference>
<feature type="transmembrane region" description="Helical" evidence="6">
    <location>
        <begin position="69"/>
        <end position="89"/>
    </location>
</feature>
<feature type="transmembrane region" description="Helical" evidence="6">
    <location>
        <begin position="38"/>
        <end position="57"/>
    </location>
</feature>
<name>A0A183T008_SCHSO</name>
<keyword evidence="3 6" id="KW-0812">Transmembrane</keyword>
<evidence type="ECO:0000256" key="3">
    <source>
        <dbReference type="ARBA" id="ARBA00022692"/>
    </source>
</evidence>
<dbReference type="STRING" id="70667.A0A183T008"/>
<dbReference type="GO" id="GO:0015501">
    <property type="term" value="F:glutamate:sodium symporter activity"/>
    <property type="evidence" value="ECO:0007669"/>
    <property type="project" value="TreeGrafter"/>
</dbReference>
<protein>
    <recommendedName>
        <fullName evidence="6">Amino acid transporter</fullName>
    </recommendedName>
</protein>
<dbReference type="WBParaSite" id="SSLN_0001016801-mRNA-1">
    <property type="protein sequence ID" value="SSLN_0001016801-mRNA-1"/>
    <property type="gene ID" value="SSLN_0001016801"/>
</dbReference>
<feature type="transmembrane region" description="Helical" evidence="6">
    <location>
        <begin position="203"/>
        <end position="228"/>
    </location>
</feature>
<keyword evidence="4 6" id="KW-1133">Transmembrane helix</keyword>
<reference evidence="10" key="1">
    <citation type="submission" date="2016-06" db="UniProtKB">
        <authorList>
            <consortium name="WormBaseParasite"/>
        </authorList>
    </citation>
    <scope>IDENTIFICATION</scope>
</reference>
<evidence type="ECO:0000256" key="2">
    <source>
        <dbReference type="ARBA" id="ARBA00022448"/>
    </source>
</evidence>
<dbReference type="PRINTS" id="PR00173">
    <property type="entry name" value="EDTRNSPORT"/>
</dbReference>
<reference evidence="8 9" key="2">
    <citation type="submission" date="2018-11" db="EMBL/GenBank/DDBJ databases">
        <authorList>
            <consortium name="Pathogen Informatics"/>
        </authorList>
    </citation>
    <scope>NUCLEOTIDE SEQUENCE [LARGE SCALE GENOMIC DNA]</scope>
    <source>
        <strain evidence="8 9">NST_G2</strain>
    </source>
</reference>
<dbReference type="GO" id="GO:0033229">
    <property type="term" value="F:cysteine transmembrane transporter activity"/>
    <property type="evidence" value="ECO:0007669"/>
    <property type="project" value="TreeGrafter"/>
</dbReference>
<organism evidence="10">
    <name type="scientific">Schistocephalus solidus</name>
    <name type="common">Tapeworm</name>
    <dbReference type="NCBI Taxonomy" id="70667"/>
    <lineage>
        <taxon>Eukaryota</taxon>
        <taxon>Metazoa</taxon>
        <taxon>Spiralia</taxon>
        <taxon>Lophotrochozoa</taxon>
        <taxon>Platyhelminthes</taxon>
        <taxon>Cestoda</taxon>
        <taxon>Eucestoda</taxon>
        <taxon>Diphyllobothriidea</taxon>
        <taxon>Diphyllobothriidae</taxon>
        <taxon>Schistocephalus</taxon>
    </lineage>
</organism>
<evidence type="ECO:0000313" key="10">
    <source>
        <dbReference type="WBParaSite" id="SSLN_0001016801-mRNA-1"/>
    </source>
</evidence>
<comment type="subcellular location">
    <subcellularLocation>
        <location evidence="1 6">Membrane</location>
        <topology evidence="1 6">Multi-pass membrane protein</topology>
    </subcellularLocation>
</comment>
<keyword evidence="2 6" id="KW-0813">Transport</keyword>
<gene>
    <name evidence="8" type="ORF">SSLN_LOCUS9808</name>
</gene>
<dbReference type="AlphaFoldDB" id="A0A183T008"/>
<dbReference type="OrthoDB" id="5877963at2759"/>
<dbReference type="Gene3D" id="1.10.3860.10">
    <property type="entry name" value="Sodium:dicarboxylate symporter"/>
    <property type="match status" value="1"/>
</dbReference>
<feature type="region of interest" description="Disordered" evidence="7">
    <location>
        <begin position="432"/>
        <end position="460"/>
    </location>
</feature>
<accession>A0A183T008</accession>
<feature type="transmembrane region" description="Helical" evidence="6">
    <location>
        <begin position="158"/>
        <end position="182"/>
    </location>
</feature>
<keyword evidence="6" id="KW-0769">Symport</keyword>
<dbReference type="EMBL" id="UYSU01035465">
    <property type="protein sequence ID" value="VDL96193.1"/>
    <property type="molecule type" value="Genomic_DNA"/>
</dbReference>
<evidence type="ECO:0000256" key="4">
    <source>
        <dbReference type="ARBA" id="ARBA00022989"/>
    </source>
</evidence>
<dbReference type="InterPro" id="IPR036458">
    <property type="entry name" value="Na:dicarbo_symporter_sf"/>
</dbReference>
<evidence type="ECO:0000256" key="7">
    <source>
        <dbReference type="SAM" id="MobiDB-lite"/>
    </source>
</evidence>
<dbReference type="InterPro" id="IPR001991">
    <property type="entry name" value="Na-dicarboxylate_symporter"/>
</dbReference>
<dbReference type="GO" id="GO:0005313">
    <property type="term" value="F:L-glutamate transmembrane transporter activity"/>
    <property type="evidence" value="ECO:0007669"/>
    <property type="project" value="TreeGrafter"/>
</dbReference>
<feature type="transmembrane region" description="Helical" evidence="6">
    <location>
        <begin position="272"/>
        <end position="293"/>
    </location>
</feature>
<comment type="similarity">
    <text evidence="6">Belongs to the dicarboxylate/amino acid:cation symporter (DAACS) (TC 2.A.23) family.</text>
</comment>
<evidence type="ECO:0000256" key="6">
    <source>
        <dbReference type="RuleBase" id="RU361216"/>
    </source>
</evidence>
<feature type="transmembrane region" description="Helical" evidence="6">
    <location>
        <begin position="240"/>
        <end position="265"/>
    </location>
</feature>
<dbReference type="GO" id="GO:0046872">
    <property type="term" value="F:metal ion binding"/>
    <property type="evidence" value="ECO:0007669"/>
    <property type="project" value="UniProtKB-KW"/>
</dbReference>
<dbReference type="GO" id="GO:0005886">
    <property type="term" value="C:plasma membrane"/>
    <property type="evidence" value="ECO:0007669"/>
    <property type="project" value="UniProtKB-SubCell"/>
</dbReference>
<keyword evidence="9" id="KW-1185">Reference proteome</keyword>